<evidence type="ECO:0000259" key="5">
    <source>
        <dbReference type="PROSITE" id="PS50977"/>
    </source>
</evidence>
<name>A0ABW4LAE2_9MICO</name>
<keyword evidence="2 4" id="KW-0238">DNA-binding</keyword>
<feature type="domain" description="HTH tetR-type" evidence="5">
    <location>
        <begin position="10"/>
        <end position="70"/>
    </location>
</feature>
<dbReference type="InterPro" id="IPR049484">
    <property type="entry name" value="Rv0078-like_C"/>
</dbReference>
<sequence>MPRASAADAARTAHNILGAASRCFAERGFHATSVDQIAQTAGVTRGAVYHHFTDKVGLLRAVVRAGHERVASHVVERARARDGDPLALLRSGCHAFVEGITQDEAARVLLIDGPAVLGWMEWRALDDANSVEELREAIAMLAPATEVEALTRLLSGAMNEGVLWLTERTGDEDARSAVHRALDRLVDAVGLWTSSGPTRS</sequence>
<evidence type="ECO:0000256" key="4">
    <source>
        <dbReference type="PROSITE-ProRule" id="PRU00335"/>
    </source>
</evidence>
<evidence type="ECO:0000256" key="3">
    <source>
        <dbReference type="ARBA" id="ARBA00023163"/>
    </source>
</evidence>
<dbReference type="Pfam" id="PF00440">
    <property type="entry name" value="TetR_N"/>
    <property type="match status" value="1"/>
</dbReference>
<evidence type="ECO:0000313" key="7">
    <source>
        <dbReference type="Proteomes" id="UP001597277"/>
    </source>
</evidence>
<reference evidence="7" key="1">
    <citation type="journal article" date="2019" name="Int. J. Syst. Evol. Microbiol.">
        <title>The Global Catalogue of Microorganisms (GCM) 10K type strain sequencing project: providing services to taxonomists for standard genome sequencing and annotation.</title>
        <authorList>
            <consortium name="The Broad Institute Genomics Platform"/>
            <consortium name="The Broad Institute Genome Sequencing Center for Infectious Disease"/>
            <person name="Wu L."/>
            <person name="Ma J."/>
        </authorList>
    </citation>
    <scope>NUCLEOTIDE SEQUENCE [LARGE SCALE GENOMIC DNA]</scope>
    <source>
        <strain evidence="7">JCM 17130</strain>
    </source>
</reference>
<dbReference type="PROSITE" id="PS50977">
    <property type="entry name" value="HTH_TETR_2"/>
    <property type="match status" value="1"/>
</dbReference>
<dbReference type="Gene3D" id="1.10.357.10">
    <property type="entry name" value="Tetracycline Repressor, domain 2"/>
    <property type="match status" value="1"/>
</dbReference>
<protein>
    <submittedName>
        <fullName evidence="6">TetR/AcrR family transcriptional regulator</fullName>
    </submittedName>
</protein>
<evidence type="ECO:0000256" key="1">
    <source>
        <dbReference type="ARBA" id="ARBA00023015"/>
    </source>
</evidence>
<dbReference type="InterPro" id="IPR050109">
    <property type="entry name" value="HTH-type_TetR-like_transc_reg"/>
</dbReference>
<dbReference type="SUPFAM" id="SSF46689">
    <property type="entry name" value="Homeodomain-like"/>
    <property type="match status" value="1"/>
</dbReference>
<dbReference type="PANTHER" id="PTHR30055:SF234">
    <property type="entry name" value="HTH-TYPE TRANSCRIPTIONAL REGULATOR BETI"/>
    <property type="match status" value="1"/>
</dbReference>
<dbReference type="PANTHER" id="PTHR30055">
    <property type="entry name" value="HTH-TYPE TRANSCRIPTIONAL REGULATOR RUTR"/>
    <property type="match status" value="1"/>
</dbReference>
<dbReference type="Proteomes" id="UP001597277">
    <property type="component" value="Unassembled WGS sequence"/>
</dbReference>
<keyword evidence="3" id="KW-0804">Transcription</keyword>
<organism evidence="6 7">
    <name type="scientific">Georgenia deserti</name>
    <dbReference type="NCBI Taxonomy" id="2093781"/>
    <lineage>
        <taxon>Bacteria</taxon>
        <taxon>Bacillati</taxon>
        <taxon>Actinomycetota</taxon>
        <taxon>Actinomycetes</taxon>
        <taxon>Micrococcales</taxon>
        <taxon>Bogoriellaceae</taxon>
        <taxon>Georgenia</taxon>
    </lineage>
</organism>
<proteinExistence type="predicted"/>
<dbReference type="Pfam" id="PF21351">
    <property type="entry name" value="TetR_C_41"/>
    <property type="match status" value="1"/>
</dbReference>
<dbReference type="InterPro" id="IPR023772">
    <property type="entry name" value="DNA-bd_HTH_TetR-type_CS"/>
</dbReference>
<evidence type="ECO:0000313" key="6">
    <source>
        <dbReference type="EMBL" id="MFD1719904.1"/>
    </source>
</evidence>
<gene>
    <name evidence="6" type="ORF">ACFSE6_18875</name>
</gene>
<dbReference type="PROSITE" id="PS01081">
    <property type="entry name" value="HTH_TETR_1"/>
    <property type="match status" value="1"/>
</dbReference>
<keyword evidence="1" id="KW-0805">Transcription regulation</keyword>
<dbReference type="InterPro" id="IPR001647">
    <property type="entry name" value="HTH_TetR"/>
</dbReference>
<evidence type="ECO:0000256" key="2">
    <source>
        <dbReference type="ARBA" id="ARBA00023125"/>
    </source>
</evidence>
<accession>A0ABW4LAE2</accession>
<dbReference type="InterPro" id="IPR009057">
    <property type="entry name" value="Homeodomain-like_sf"/>
</dbReference>
<dbReference type="RefSeq" id="WP_388011129.1">
    <property type="nucleotide sequence ID" value="NZ_JBHUEE010000020.1"/>
</dbReference>
<dbReference type="PRINTS" id="PR00455">
    <property type="entry name" value="HTHTETR"/>
</dbReference>
<keyword evidence="7" id="KW-1185">Reference proteome</keyword>
<feature type="DNA-binding region" description="H-T-H motif" evidence="4">
    <location>
        <begin position="33"/>
        <end position="52"/>
    </location>
</feature>
<comment type="caution">
    <text evidence="6">The sequence shown here is derived from an EMBL/GenBank/DDBJ whole genome shotgun (WGS) entry which is preliminary data.</text>
</comment>
<dbReference type="EMBL" id="JBHUEE010000020">
    <property type="protein sequence ID" value="MFD1719904.1"/>
    <property type="molecule type" value="Genomic_DNA"/>
</dbReference>